<keyword evidence="1" id="KW-0472">Membrane</keyword>
<sequence length="113" mass="13090">MPEPTTIVPWLLVAVGTALYTLWWLRRIRHMVGRWAERSGLRVLDYQLLWLPSSRRAAFVVLCSSRNQVVVSLRVYDPHTHRIRTGWLRLGGFWFGLIDADAAEVFWAETSPA</sequence>
<evidence type="ECO:0008006" key="4">
    <source>
        <dbReference type="Google" id="ProtNLM"/>
    </source>
</evidence>
<reference evidence="2 3" key="1">
    <citation type="submission" date="2021-04" db="EMBL/GenBank/DDBJ databases">
        <authorList>
            <person name="Huq M.A."/>
        </authorList>
    </citation>
    <scope>NUCLEOTIDE SEQUENCE [LARGE SCALE GENOMIC DNA]</scope>
    <source>
        <strain evidence="2 3">MAH-13</strain>
    </source>
</reference>
<organism evidence="2 3">
    <name type="scientific">Frateuria flava</name>
    <dbReference type="NCBI Taxonomy" id="2821489"/>
    <lineage>
        <taxon>Bacteria</taxon>
        <taxon>Pseudomonadati</taxon>
        <taxon>Pseudomonadota</taxon>
        <taxon>Gammaproteobacteria</taxon>
        <taxon>Lysobacterales</taxon>
        <taxon>Rhodanobacteraceae</taxon>
        <taxon>Frateuria</taxon>
    </lineage>
</organism>
<protein>
    <recommendedName>
        <fullName evidence="4">DUF2550 domain-containing protein</fullName>
    </recommendedName>
</protein>
<evidence type="ECO:0000256" key="1">
    <source>
        <dbReference type="SAM" id="Phobius"/>
    </source>
</evidence>
<dbReference type="Proteomes" id="UP000823790">
    <property type="component" value="Unassembled WGS sequence"/>
</dbReference>
<keyword evidence="3" id="KW-1185">Reference proteome</keyword>
<keyword evidence="1" id="KW-1133">Transmembrane helix</keyword>
<dbReference type="EMBL" id="JAGJRS010000018">
    <property type="protein sequence ID" value="MBP1474535.1"/>
    <property type="molecule type" value="Genomic_DNA"/>
</dbReference>
<feature type="transmembrane region" description="Helical" evidence="1">
    <location>
        <begin position="6"/>
        <end position="25"/>
    </location>
</feature>
<name>A0ABS4DNA9_9GAMM</name>
<keyword evidence="1" id="KW-0812">Transmembrane</keyword>
<proteinExistence type="predicted"/>
<comment type="caution">
    <text evidence="2">The sequence shown here is derived from an EMBL/GenBank/DDBJ whole genome shotgun (WGS) entry which is preliminary data.</text>
</comment>
<accession>A0ABS4DNA9</accession>
<dbReference type="RefSeq" id="WP_209619482.1">
    <property type="nucleotide sequence ID" value="NZ_JAGJRS010000018.1"/>
</dbReference>
<evidence type="ECO:0000313" key="2">
    <source>
        <dbReference type="EMBL" id="MBP1474535.1"/>
    </source>
</evidence>
<gene>
    <name evidence="2" type="ORF">J7I44_09485</name>
</gene>
<evidence type="ECO:0000313" key="3">
    <source>
        <dbReference type="Proteomes" id="UP000823790"/>
    </source>
</evidence>